<sequence length="240" mass="26133">MDDIADLVLTPFRDIVEKGRTAVQNAGDTQPMLKASQALLKEGERALKRIEPLCKKHFDDYGPNFIAALRDNDDIAQFRLQLTDMLWEFDDYIEVDDFDAAKFTELQMQSRTAAPKIYDILLKMKLEAPAQFNSQHFMSQLSPPSSPHPMPTMLMPQMPPTPSVAGSSYAGRDSVSSFKTDSKSVGDAATAETANEQLRYRSYVSPDATSGQGVAYAPASAASGSGSATSSTAVDQPMGH</sequence>
<evidence type="ECO:0000313" key="2">
    <source>
        <dbReference type="EMBL" id="GFP53358.1"/>
    </source>
</evidence>
<gene>
    <name evidence="2" type="ORF">TASIC1_0002054200</name>
</gene>
<organism evidence="2 3">
    <name type="scientific">Trichoderma asperellum</name>
    <name type="common">Filamentous fungus</name>
    <dbReference type="NCBI Taxonomy" id="101201"/>
    <lineage>
        <taxon>Eukaryota</taxon>
        <taxon>Fungi</taxon>
        <taxon>Dikarya</taxon>
        <taxon>Ascomycota</taxon>
        <taxon>Pezizomycotina</taxon>
        <taxon>Sordariomycetes</taxon>
        <taxon>Hypocreomycetidae</taxon>
        <taxon>Hypocreales</taxon>
        <taxon>Hypocreaceae</taxon>
        <taxon>Trichoderma</taxon>
    </lineage>
</organism>
<accession>A0A6V8QQB8</accession>
<feature type="compositionally biased region" description="Low complexity" evidence="1">
    <location>
        <begin position="217"/>
        <end position="233"/>
    </location>
</feature>
<reference evidence="2 3" key="1">
    <citation type="submission" date="2020-07" db="EMBL/GenBank/DDBJ databases">
        <title>Trichoderma asperellum IC-1 whole genome shotgun sequence.</title>
        <authorList>
            <person name="Kanamasa S."/>
            <person name="Takahashi H."/>
        </authorList>
    </citation>
    <scope>NUCLEOTIDE SEQUENCE [LARGE SCALE GENOMIC DNA]</scope>
    <source>
        <strain evidence="2 3">IC-1</strain>
    </source>
</reference>
<protein>
    <submittedName>
        <fullName evidence="2">Uncharacterized protein</fullName>
    </submittedName>
</protein>
<name>A0A6V8QQB8_TRIAP</name>
<dbReference type="AlphaFoldDB" id="A0A6V8QQB8"/>
<evidence type="ECO:0000256" key="1">
    <source>
        <dbReference type="SAM" id="MobiDB-lite"/>
    </source>
</evidence>
<dbReference type="EMBL" id="BLZH01000002">
    <property type="protein sequence ID" value="GFP53358.1"/>
    <property type="molecule type" value="Genomic_DNA"/>
</dbReference>
<feature type="region of interest" description="Disordered" evidence="1">
    <location>
        <begin position="137"/>
        <end position="240"/>
    </location>
</feature>
<dbReference type="Proteomes" id="UP000517252">
    <property type="component" value="Unassembled WGS sequence"/>
</dbReference>
<comment type="caution">
    <text evidence="2">The sequence shown here is derived from an EMBL/GenBank/DDBJ whole genome shotgun (WGS) entry which is preliminary data.</text>
</comment>
<evidence type="ECO:0000313" key="3">
    <source>
        <dbReference type="Proteomes" id="UP000517252"/>
    </source>
</evidence>
<dbReference type="OrthoDB" id="5243589at2759"/>
<proteinExistence type="predicted"/>